<accession>A0A2C9CHK4</accession>
<feature type="region of interest" description="Disordered" evidence="1">
    <location>
        <begin position="58"/>
        <end position="79"/>
    </location>
</feature>
<keyword evidence="3" id="KW-1185">Reference proteome</keyword>
<evidence type="ECO:0000313" key="2">
    <source>
        <dbReference type="EMBL" id="SOH05088.1"/>
    </source>
</evidence>
<organism evidence="2 3">
    <name type="scientific">Kuenenia stuttgartiensis</name>
    <dbReference type="NCBI Taxonomy" id="174633"/>
    <lineage>
        <taxon>Bacteria</taxon>
        <taxon>Pseudomonadati</taxon>
        <taxon>Planctomycetota</taxon>
        <taxon>Candidatus Brocadiia</taxon>
        <taxon>Candidatus Brocadiales</taxon>
        <taxon>Candidatus Brocadiaceae</taxon>
        <taxon>Candidatus Kuenenia</taxon>
    </lineage>
</organism>
<gene>
    <name evidence="2" type="ORF">KSMBR1_2601</name>
</gene>
<evidence type="ECO:0000313" key="3">
    <source>
        <dbReference type="Proteomes" id="UP000221734"/>
    </source>
</evidence>
<proteinExistence type="predicted"/>
<name>A0A2C9CHK4_KUEST</name>
<protein>
    <recommendedName>
        <fullName evidence="4">Serine protease</fullName>
    </recommendedName>
</protein>
<dbReference type="KEGG" id="kst:KSMBR1_2601"/>
<reference evidence="3" key="1">
    <citation type="submission" date="2017-10" db="EMBL/GenBank/DDBJ databases">
        <authorList>
            <person name="Frank J."/>
        </authorList>
    </citation>
    <scope>NUCLEOTIDE SEQUENCE [LARGE SCALE GENOMIC DNA]</scope>
</reference>
<evidence type="ECO:0008006" key="4">
    <source>
        <dbReference type="Google" id="ProtNLM"/>
    </source>
</evidence>
<sequence>MQANAQEIEHISLITTPIQLLKGNVVISQGTGFYYLLEDSTKGKIIFLVTNYHVLTGNSPNTDKPPKGMGKGHILNVKY</sequence>
<dbReference type="AlphaFoldDB" id="A0A2C9CHK4"/>
<dbReference type="Proteomes" id="UP000221734">
    <property type="component" value="Chromosome Kuenenia_stuttgartiensis_MBR1"/>
</dbReference>
<dbReference type="EMBL" id="LT934425">
    <property type="protein sequence ID" value="SOH05088.1"/>
    <property type="molecule type" value="Genomic_DNA"/>
</dbReference>
<evidence type="ECO:0000256" key="1">
    <source>
        <dbReference type="SAM" id="MobiDB-lite"/>
    </source>
</evidence>